<dbReference type="PANTHER" id="PTHR13748:SF31">
    <property type="entry name" value="ZINC-REGULATED GTPASE METALLOPROTEIN ACTIVATOR 1A-RELATED"/>
    <property type="match status" value="1"/>
</dbReference>
<dbReference type="PANTHER" id="PTHR13748">
    <property type="entry name" value="COBW-RELATED"/>
    <property type="match status" value="1"/>
</dbReference>
<dbReference type="RefSeq" id="XP_002550917.1">
    <property type="nucleotide sequence ID" value="XM_002550871.1"/>
</dbReference>
<reference evidence="10 11" key="1">
    <citation type="journal article" date="2009" name="Nature">
        <title>Evolution of pathogenicity and sexual reproduction in eight Candida genomes.</title>
        <authorList>
            <person name="Butler G."/>
            <person name="Rasmussen M.D."/>
            <person name="Lin M.F."/>
            <person name="Santos M.A."/>
            <person name="Sakthikumar S."/>
            <person name="Munro C.A."/>
            <person name="Rheinbay E."/>
            <person name="Grabherr M."/>
            <person name="Forche A."/>
            <person name="Reedy J.L."/>
            <person name="Agrafioti I."/>
            <person name="Arnaud M.B."/>
            <person name="Bates S."/>
            <person name="Brown A.J."/>
            <person name="Brunke S."/>
            <person name="Costanzo M.C."/>
            <person name="Fitzpatrick D.A."/>
            <person name="de Groot P.W."/>
            <person name="Harris D."/>
            <person name="Hoyer L.L."/>
            <person name="Hube B."/>
            <person name="Klis F.M."/>
            <person name="Kodira C."/>
            <person name="Lennard N."/>
            <person name="Logue M.E."/>
            <person name="Martin R."/>
            <person name="Neiman A.M."/>
            <person name="Nikolaou E."/>
            <person name="Quail M.A."/>
            <person name="Quinn J."/>
            <person name="Santos M.C."/>
            <person name="Schmitzberger F.F."/>
            <person name="Sherlock G."/>
            <person name="Shah P."/>
            <person name="Silverstein K.A."/>
            <person name="Skrzypek M.S."/>
            <person name="Soll D."/>
            <person name="Staggs R."/>
            <person name="Stansfield I."/>
            <person name="Stumpf M.P."/>
            <person name="Sudbery P.E."/>
            <person name="Srikantha T."/>
            <person name="Zeng Q."/>
            <person name="Berman J."/>
            <person name="Berriman M."/>
            <person name="Heitman J."/>
            <person name="Gow N.A."/>
            <person name="Lorenz M.C."/>
            <person name="Birren B.W."/>
            <person name="Kellis M."/>
            <person name="Cuomo C.A."/>
        </authorList>
    </citation>
    <scope>NUCLEOTIDE SEQUENCE [LARGE SCALE GENOMIC DNA]</scope>
    <source>
        <strain evidence="11">ATCC MYA-3404 / T1</strain>
    </source>
</reference>
<evidence type="ECO:0008006" key="12">
    <source>
        <dbReference type="Google" id="ProtNLM"/>
    </source>
</evidence>
<keyword evidence="1" id="KW-0547">Nucleotide-binding</keyword>
<keyword evidence="3" id="KW-0862">Zinc</keyword>
<dbReference type="SUPFAM" id="SSF90002">
    <property type="entry name" value="Hypothetical protein YjiA, C-terminal domain"/>
    <property type="match status" value="1"/>
</dbReference>
<dbReference type="KEGG" id="ctp:CTRG_05214"/>
<keyword evidence="5" id="KW-0143">Chaperone</keyword>
<evidence type="ECO:0000256" key="3">
    <source>
        <dbReference type="ARBA" id="ARBA00022833"/>
    </source>
</evidence>
<evidence type="ECO:0000256" key="6">
    <source>
        <dbReference type="ARBA" id="ARBA00034320"/>
    </source>
</evidence>
<feature type="domain" description="CobW/HypB/UreG nucleotide-binding" evidence="8">
    <location>
        <begin position="133"/>
        <end position="330"/>
    </location>
</feature>
<sequence length="466" mass="52392">METIPNEKISMQLMHCPIVYNDDTLCMVPKWQVTISITKSYKKNRKNFNRANKGRTEKREKSNKYKKKPLRGIILSVSYGTEFKVSIIVSSMDEIPELVEELPTDGNIKTEKVAVTPFVPFSSTPTALEKKIPITIITGYLGSGKSTLLTNIGKTTNKRLAIILNEFGDSSTIEKSVTIQDQNDSVQEWLDIGNGCLCCTVKDNGVTAIENLIENSKDKIDYILLETTGIADPAPIAKMFWLDDGLASNIYIDGVITVVDAEHIAKCLDDVGGHWHQENSREELELEEGITTAHLQLALADAILLNKRDKVDDTQPIIDRIRKINQNSPIYPTSFGDIDVSKILDLHAFDVNAKLPSTESTFHDDRISTIAVDFPFFKEESGFENVEKFLQHVLWNNIVNNKPVEIHRLKGLLVYNDDVRVVQGVRDTYEIIENGKLLDGVTSNKLVFIGKDLNHDDLKIELSKFL</sequence>
<dbReference type="GO" id="GO:0003924">
    <property type="term" value="F:GTPase activity"/>
    <property type="evidence" value="ECO:0007669"/>
    <property type="project" value="EnsemblFungi"/>
</dbReference>
<dbReference type="eggNOG" id="KOG2743">
    <property type="taxonomic scope" value="Eukaryota"/>
</dbReference>
<comment type="catalytic activity">
    <reaction evidence="7">
        <text>GTP + H2O = GDP + phosphate + H(+)</text>
        <dbReference type="Rhea" id="RHEA:19669"/>
        <dbReference type="ChEBI" id="CHEBI:15377"/>
        <dbReference type="ChEBI" id="CHEBI:15378"/>
        <dbReference type="ChEBI" id="CHEBI:37565"/>
        <dbReference type="ChEBI" id="CHEBI:43474"/>
        <dbReference type="ChEBI" id="CHEBI:58189"/>
    </reaction>
    <physiologicalReaction direction="left-to-right" evidence="7">
        <dbReference type="Rhea" id="RHEA:19670"/>
    </physiologicalReaction>
</comment>
<dbReference type="EMBL" id="GG692401">
    <property type="protein sequence ID" value="EER31485.1"/>
    <property type="molecule type" value="Genomic_DNA"/>
</dbReference>
<evidence type="ECO:0000259" key="8">
    <source>
        <dbReference type="Pfam" id="PF02492"/>
    </source>
</evidence>
<comment type="similarity">
    <text evidence="6">Belongs to the SIMIBI class G3E GTPase family. ZNG1 subfamily.</text>
</comment>
<dbReference type="Pfam" id="PF02492">
    <property type="entry name" value="cobW"/>
    <property type="match status" value="1"/>
</dbReference>
<keyword evidence="4" id="KW-0342">GTP-binding</keyword>
<dbReference type="OrthoDB" id="258627at2759"/>
<dbReference type="InterPro" id="IPR051316">
    <property type="entry name" value="Zinc-reg_GTPase_activator"/>
</dbReference>
<dbReference type="AlphaFoldDB" id="C5MGM1"/>
<dbReference type="SUPFAM" id="SSF52540">
    <property type="entry name" value="P-loop containing nucleoside triphosphate hydrolases"/>
    <property type="match status" value="1"/>
</dbReference>
<evidence type="ECO:0000259" key="9">
    <source>
        <dbReference type="Pfam" id="PF07683"/>
    </source>
</evidence>
<evidence type="ECO:0000256" key="5">
    <source>
        <dbReference type="ARBA" id="ARBA00023186"/>
    </source>
</evidence>
<evidence type="ECO:0000256" key="2">
    <source>
        <dbReference type="ARBA" id="ARBA00022801"/>
    </source>
</evidence>
<evidence type="ECO:0000256" key="4">
    <source>
        <dbReference type="ARBA" id="ARBA00023134"/>
    </source>
</evidence>
<feature type="domain" description="CobW C-terminal" evidence="9">
    <location>
        <begin position="396"/>
        <end position="465"/>
    </location>
</feature>
<dbReference type="InterPro" id="IPR003495">
    <property type="entry name" value="CobW/HypB/UreG_nucleotide-bd"/>
</dbReference>
<evidence type="ECO:0000313" key="11">
    <source>
        <dbReference type="Proteomes" id="UP000002037"/>
    </source>
</evidence>
<dbReference type="GO" id="GO:0140827">
    <property type="term" value="F:zinc chaperone activity"/>
    <property type="evidence" value="ECO:0007669"/>
    <property type="project" value="EnsemblFungi"/>
</dbReference>
<dbReference type="InterPro" id="IPR027417">
    <property type="entry name" value="P-loop_NTPase"/>
</dbReference>
<dbReference type="GO" id="GO:0005737">
    <property type="term" value="C:cytoplasm"/>
    <property type="evidence" value="ECO:0007669"/>
    <property type="project" value="TreeGrafter"/>
</dbReference>
<dbReference type="STRING" id="294747.C5MGM1"/>
<dbReference type="Gene3D" id="3.40.50.300">
    <property type="entry name" value="P-loop containing nucleotide triphosphate hydrolases"/>
    <property type="match status" value="1"/>
</dbReference>
<evidence type="ECO:0000256" key="1">
    <source>
        <dbReference type="ARBA" id="ARBA00022741"/>
    </source>
</evidence>
<dbReference type="GO" id="GO:0034224">
    <property type="term" value="P:cellular response to zinc ion starvation"/>
    <property type="evidence" value="ECO:0007669"/>
    <property type="project" value="EnsemblFungi"/>
</dbReference>
<gene>
    <name evidence="10" type="ORF">CTRG_05214</name>
</gene>
<dbReference type="InterPro" id="IPR011629">
    <property type="entry name" value="CobW-like_C"/>
</dbReference>
<organism evidence="10 11">
    <name type="scientific">Candida tropicalis (strain ATCC MYA-3404 / T1)</name>
    <name type="common">Yeast</name>
    <dbReference type="NCBI Taxonomy" id="294747"/>
    <lineage>
        <taxon>Eukaryota</taxon>
        <taxon>Fungi</taxon>
        <taxon>Dikarya</taxon>
        <taxon>Ascomycota</taxon>
        <taxon>Saccharomycotina</taxon>
        <taxon>Pichiomycetes</taxon>
        <taxon>Debaryomycetaceae</taxon>
        <taxon>Candida/Lodderomyces clade</taxon>
        <taxon>Candida</taxon>
    </lineage>
</organism>
<dbReference type="GO" id="GO:0005525">
    <property type="term" value="F:GTP binding"/>
    <property type="evidence" value="ECO:0007669"/>
    <property type="project" value="UniProtKB-KW"/>
</dbReference>
<accession>C5MGM1</accession>
<dbReference type="Proteomes" id="UP000002037">
    <property type="component" value="Unassembled WGS sequence"/>
</dbReference>
<proteinExistence type="inferred from homology"/>
<dbReference type="VEuPathDB" id="FungiDB:CTRG_05214"/>
<protein>
    <recommendedName>
        <fullName evidence="12">CobW C-terminal domain-containing protein</fullName>
    </recommendedName>
</protein>
<keyword evidence="11" id="KW-1185">Reference proteome</keyword>
<dbReference type="InterPro" id="IPR036627">
    <property type="entry name" value="CobW-likC_sf"/>
</dbReference>
<name>C5MGM1_CANTT</name>
<dbReference type="Gene3D" id="3.30.1220.10">
    <property type="entry name" value="CobW-like, C-terminal domain"/>
    <property type="match status" value="1"/>
</dbReference>
<evidence type="ECO:0000313" key="10">
    <source>
        <dbReference type="EMBL" id="EER31485.1"/>
    </source>
</evidence>
<dbReference type="GeneID" id="8299530"/>
<dbReference type="CDD" id="cd03112">
    <property type="entry name" value="CobW-like"/>
    <property type="match status" value="1"/>
</dbReference>
<keyword evidence="2" id="KW-0378">Hydrolase</keyword>
<dbReference type="GO" id="GO:0008047">
    <property type="term" value="F:enzyme activator activity"/>
    <property type="evidence" value="ECO:0007669"/>
    <property type="project" value="EnsemblFungi"/>
</dbReference>
<dbReference type="Pfam" id="PF07683">
    <property type="entry name" value="CobW_C"/>
    <property type="match status" value="1"/>
</dbReference>
<evidence type="ECO:0000256" key="7">
    <source>
        <dbReference type="ARBA" id="ARBA00049117"/>
    </source>
</evidence>
<dbReference type="GO" id="GO:0051604">
    <property type="term" value="P:protein maturation"/>
    <property type="evidence" value="ECO:0007669"/>
    <property type="project" value="EnsemblFungi"/>
</dbReference>
<dbReference type="HOGENOM" id="CLU_017452_6_0_1"/>